<proteinExistence type="predicted"/>
<name>A0AAE1QM16_9EUCA</name>
<dbReference type="Proteomes" id="UP001292094">
    <property type="component" value="Unassembled WGS sequence"/>
</dbReference>
<gene>
    <name evidence="1" type="ORF">Pmani_000487</name>
</gene>
<comment type="caution">
    <text evidence="1">The sequence shown here is derived from an EMBL/GenBank/DDBJ whole genome shotgun (WGS) entry which is preliminary data.</text>
</comment>
<sequence length="224" mass="25726">MKSSKWTLARKVKKKCYNYPYYVKKRLETETPEKIPPSSSQSVVAAAIMEDKEMMWSSDGEEAVDGGEISSSSDKRILMQIAELEGQRKPLIYRPMKNLDEVTEETDVILLAVAKCETRVEDQSRLLEQVMTLQKDILHQLQHTRPHMIMSTTLHQVRRLEVLGGSSLKIAVKSVMDTILTNSLQQKFNWEGKTCWRTKDNFTKKGFKSTKVCQLVFSALLRKP</sequence>
<dbReference type="AlphaFoldDB" id="A0AAE1QM16"/>
<keyword evidence="2" id="KW-1185">Reference proteome</keyword>
<organism evidence="1 2">
    <name type="scientific">Petrolisthes manimaculis</name>
    <dbReference type="NCBI Taxonomy" id="1843537"/>
    <lineage>
        <taxon>Eukaryota</taxon>
        <taxon>Metazoa</taxon>
        <taxon>Ecdysozoa</taxon>
        <taxon>Arthropoda</taxon>
        <taxon>Crustacea</taxon>
        <taxon>Multicrustacea</taxon>
        <taxon>Malacostraca</taxon>
        <taxon>Eumalacostraca</taxon>
        <taxon>Eucarida</taxon>
        <taxon>Decapoda</taxon>
        <taxon>Pleocyemata</taxon>
        <taxon>Anomura</taxon>
        <taxon>Galatheoidea</taxon>
        <taxon>Porcellanidae</taxon>
        <taxon>Petrolisthes</taxon>
    </lineage>
</organism>
<accession>A0AAE1QM16</accession>
<evidence type="ECO:0000313" key="2">
    <source>
        <dbReference type="Proteomes" id="UP001292094"/>
    </source>
</evidence>
<evidence type="ECO:0000313" key="1">
    <source>
        <dbReference type="EMBL" id="KAK4329145.1"/>
    </source>
</evidence>
<protein>
    <submittedName>
        <fullName evidence="1">Uncharacterized protein</fullName>
    </submittedName>
</protein>
<dbReference type="EMBL" id="JAWZYT010000031">
    <property type="protein sequence ID" value="KAK4329145.1"/>
    <property type="molecule type" value="Genomic_DNA"/>
</dbReference>
<reference evidence="1" key="1">
    <citation type="submission" date="2023-11" db="EMBL/GenBank/DDBJ databases">
        <title>Genome assemblies of two species of porcelain crab, Petrolisthes cinctipes and Petrolisthes manimaculis (Anomura: Porcellanidae).</title>
        <authorList>
            <person name="Angst P."/>
        </authorList>
    </citation>
    <scope>NUCLEOTIDE SEQUENCE</scope>
    <source>
        <strain evidence="1">PB745_02</strain>
        <tissue evidence="1">Gill</tissue>
    </source>
</reference>